<keyword evidence="2 3" id="KW-0808">Transferase</keyword>
<dbReference type="AlphaFoldDB" id="A0A5B7K7L2"/>
<dbReference type="OrthoDB" id="38125at2759"/>
<comment type="caution">
    <text evidence="5">The sequence shown here is derived from an EMBL/GenBank/DDBJ whole genome shotgun (WGS) entry which is preliminary data.</text>
</comment>
<dbReference type="PANTHER" id="PTHR11558:SF11">
    <property type="entry name" value="SPERMIDINE SYNTHASE"/>
    <property type="match status" value="1"/>
</dbReference>
<dbReference type="Proteomes" id="UP000324222">
    <property type="component" value="Unassembled WGS sequence"/>
</dbReference>
<evidence type="ECO:0000256" key="1">
    <source>
        <dbReference type="ARBA" id="ARBA00007867"/>
    </source>
</evidence>
<comment type="similarity">
    <text evidence="1">Belongs to the spermidine/spermine synthase family.</text>
</comment>
<evidence type="ECO:0000313" key="6">
    <source>
        <dbReference type="Proteomes" id="UP000324222"/>
    </source>
</evidence>
<dbReference type="FunFam" id="2.30.140.10:FF:000001">
    <property type="entry name" value="SPE3p Spermidine synthase"/>
    <property type="match status" value="1"/>
</dbReference>
<sequence>MSVSPHRAMDQHLKGWYTERSPMWPGQAFSLKVDRTLLHKRSKFQDIEIFESTNYGKVLVLDGAIQFTERDEASYQEMITYLPLNAHPNPRKVSW</sequence>
<gene>
    <name evidence="5" type="primary">SPD2</name>
    <name evidence="5" type="ORF">E2C01_098187</name>
</gene>
<organism evidence="5 6">
    <name type="scientific">Portunus trituberculatus</name>
    <name type="common">Swimming crab</name>
    <name type="synonym">Neptunus trituberculatus</name>
    <dbReference type="NCBI Taxonomy" id="210409"/>
    <lineage>
        <taxon>Eukaryota</taxon>
        <taxon>Metazoa</taxon>
        <taxon>Ecdysozoa</taxon>
        <taxon>Arthropoda</taxon>
        <taxon>Crustacea</taxon>
        <taxon>Multicrustacea</taxon>
        <taxon>Malacostraca</taxon>
        <taxon>Eumalacostraca</taxon>
        <taxon>Eucarida</taxon>
        <taxon>Decapoda</taxon>
        <taxon>Pleocyemata</taxon>
        <taxon>Brachyura</taxon>
        <taxon>Eubrachyura</taxon>
        <taxon>Portunoidea</taxon>
        <taxon>Portunidae</taxon>
        <taxon>Portuninae</taxon>
        <taxon>Portunus</taxon>
    </lineage>
</organism>
<dbReference type="GO" id="GO:0008295">
    <property type="term" value="P:spermidine biosynthetic process"/>
    <property type="evidence" value="ECO:0007669"/>
    <property type="project" value="TreeGrafter"/>
</dbReference>
<evidence type="ECO:0000313" key="5">
    <source>
        <dbReference type="EMBL" id="MPD02594.1"/>
    </source>
</evidence>
<dbReference type="InterPro" id="IPR001045">
    <property type="entry name" value="Spermi_synthase"/>
</dbReference>
<dbReference type="PROSITE" id="PS51006">
    <property type="entry name" value="PABS_2"/>
    <property type="match status" value="1"/>
</dbReference>
<evidence type="ECO:0000256" key="3">
    <source>
        <dbReference type="PROSITE-ProRule" id="PRU00354"/>
    </source>
</evidence>
<dbReference type="Pfam" id="PF17284">
    <property type="entry name" value="Spermine_synt_N"/>
    <property type="match status" value="1"/>
</dbReference>
<keyword evidence="6" id="KW-1185">Reference proteome</keyword>
<dbReference type="InterPro" id="IPR037163">
    <property type="entry name" value="Spermidine_synt_N_sf"/>
</dbReference>
<feature type="domain" description="PABS" evidence="4">
    <location>
        <begin position="14"/>
        <end position="95"/>
    </location>
</feature>
<reference evidence="5 6" key="1">
    <citation type="submission" date="2019-05" db="EMBL/GenBank/DDBJ databases">
        <title>Another draft genome of Portunus trituberculatus and its Hox gene families provides insights of decapod evolution.</title>
        <authorList>
            <person name="Jeong J.-H."/>
            <person name="Song I."/>
            <person name="Kim S."/>
            <person name="Choi T."/>
            <person name="Kim D."/>
            <person name="Ryu S."/>
            <person name="Kim W."/>
        </authorList>
    </citation>
    <scope>NUCLEOTIDE SEQUENCE [LARGE SCALE GENOMIC DNA]</scope>
    <source>
        <tissue evidence="5">Muscle</tissue>
    </source>
</reference>
<dbReference type="GO" id="GO:0005829">
    <property type="term" value="C:cytosol"/>
    <property type="evidence" value="ECO:0007669"/>
    <property type="project" value="TreeGrafter"/>
</dbReference>
<evidence type="ECO:0000259" key="4">
    <source>
        <dbReference type="PROSITE" id="PS51006"/>
    </source>
</evidence>
<evidence type="ECO:0000256" key="2">
    <source>
        <dbReference type="ARBA" id="ARBA00022679"/>
    </source>
</evidence>
<keyword evidence="3" id="KW-0620">Polyamine biosynthesis</keyword>
<accession>A0A5B7K7L2</accession>
<protein>
    <submittedName>
        <fullName evidence="5">Spermidine synthase 2</fullName>
    </submittedName>
</protein>
<dbReference type="GO" id="GO:0004766">
    <property type="term" value="F:spermidine synthase activity"/>
    <property type="evidence" value="ECO:0007669"/>
    <property type="project" value="TreeGrafter"/>
</dbReference>
<dbReference type="PANTHER" id="PTHR11558">
    <property type="entry name" value="SPERMIDINE/SPERMINE SYNTHASE"/>
    <property type="match status" value="1"/>
</dbReference>
<dbReference type="InterPro" id="IPR035246">
    <property type="entry name" value="Spermidine_synt_N"/>
</dbReference>
<dbReference type="Gene3D" id="2.30.140.10">
    <property type="entry name" value="Spermidine synthase, tetramerisation domain"/>
    <property type="match status" value="1"/>
</dbReference>
<dbReference type="InterPro" id="IPR029063">
    <property type="entry name" value="SAM-dependent_MTases_sf"/>
</dbReference>
<dbReference type="InterPro" id="IPR030374">
    <property type="entry name" value="PABS"/>
</dbReference>
<proteinExistence type="inferred from homology"/>
<dbReference type="SUPFAM" id="SSF53335">
    <property type="entry name" value="S-adenosyl-L-methionine-dependent methyltransferases"/>
    <property type="match status" value="1"/>
</dbReference>
<comment type="caution">
    <text evidence="3">Lacks conserved residue(s) required for the propagation of feature annotation.</text>
</comment>
<name>A0A5B7K7L2_PORTR</name>
<dbReference type="EMBL" id="VSRR010132167">
    <property type="protein sequence ID" value="MPD02594.1"/>
    <property type="molecule type" value="Genomic_DNA"/>
</dbReference>